<dbReference type="GO" id="GO:0045892">
    <property type="term" value="P:negative regulation of DNA-templated transcription"/>
    <property type="evidence" value="ECO:0007669"/>
    <property type="project" value="TreeGrafter"/>
</dbReference>
<dbReference type="Pfam" id="PF00392">
    <property type="entry name" value="GntR"/>
    <property type="match status" value="1"/>
</dbReference>
<evidence type="ECO:0000313" key="6">
    <source>
        <dbReference type="EMBL" id="GII81606.1"/>
    </source>
</evidence>
<dbReference type="AlphaFoldDB" id="A0A919R8I0"/>
<evidence type="ECO:0000256" key="4">
    <source>
        <dbReference type="SAM" id="MobiDB-lite"/>
    </source>
</evidence>
<dbReference type="Pfam" id="PF07702">
    <property type="entry name" value="UTRA"/>
    <property type="match status" value="1"/>
</dbReference>
<reference evidence="6" key="1">
    <citation type="submission" date="2021-01" db="EMBL/GenBank/DDBJ databases">
        <title>Whole genome shotgun sequence of Sphaerisporangium rufum NBRC 109079.</title>
        <authorList>
            <person name="Komaki H."/>
            <person name="Tamura T."/>
        </authorList>
    </citation>
    <scope>NUCLEOTIDE SEQUENCE</scope>
    <source>
        <strain evidence="6">NBRC 109079</strain>
    </source>
</reference>
<dbReference type="GO" id="GO:0003700">
    <property type="term" value="F:DNA-binding transcription factor activity"/>
    <property type="evidence" value="ECO:0007669"/>
    <property type="project" value="InterPro"/>
</dbReference>
<feature type="domain" description="HTH gntR-type" evidence="5">
    <location>
        <begin position="5"/>
        <end position="74"/>
    </location>
</feature>
<dbReference type="CDD" id="cd07377">
    <property type="entry name" value="WHTH_GntR"/>
    <property type="match status" value="1"/>
</dbReference>
<sequence length="266" mass="29434">MTEDSPRIPKYYDVKRNLLELTKSLPAGAALPPERTLAVRFETSRTTVRQALTELVVEGRLLRIQGKGTFVAQPKVAQVLQLTSYTGDLRSVGLEPDTKILEINYVTADETLARLLGINPGGRVLRIHRLRLANGEPMSIDTTHLSARRFSRLRRELEVHSSLYETLHNAYNVELTDAEEVIETVLATPYDAQVLGVDVGLPMLLLTRHAFDAEGNPVEWAQSLYRGDRYKFVTRLRRPPEGGAGPPATAPPVPPDGGVRRPGGRG</sequence>
<dbReference type="PANTHER" id="PTHR44846">
    <property type="entry name" value="MANNOSYL-D-GLYCERATE TRANSPORT/METABOLISM SYSTEM REPRESSOR MNGR-RELATED"/>
    <property type="match status" value="1"/>
</dbReference>
<dbReference type="InterPro" id="IPR028978">
    <property type="entry name" value="Chorismate_lyase_/UTRA_dom_sf"/>
</dbReference>
<feature type="region of interest" description="Disordered" evidence="4">
    <location>
        <begin position="236"/>
        <end position="266"/>
    </location>
</feature>
<keyword evidence="2" id="KW-0238">DNA-binding</keyword>
<dbReference type="InterPro" id="IPR036388">
    <property type="entry name" value="WH-like_DNA-bd_sf"/>
</dbReference>
<evidence type="ECO:0000256" key="3">
    <source>
        <dbReference type="ARBA" id="ARBA00023163"/>
    </source>
</evidence>
<keyword evidence="3" id="KW-0804">Transcription</keyword>
<dbReference type="InterPro" id="IPR050679">
    <property type="entry name" value="Bact_HTH_transcr_reg"/>
</dbReference>
<dbReference type="Gene3D" id="1.10.10.10">
    <property type="entry name" value="Winged helix-like DNA-binding domain superfamily/Winged helix DNA-binding domain"/>
    <property type="match status" value="1"/>
</dbReference>
<dbReference type="GO" id="GO:0003677">
    <property type="term" value="F:DNA binding"/>
    <property type="evidence" value="ECO:0007669"/>
    <property type="project" value="UniProtKB-KW"/>
</dbReference>
<dbReference type="PANTHER" id="PTHR44846:SF1">
    <property type="entry name" value="MANNOSYL-D-GLYCERATE TRANSPORT_METABOLISM SYSTEM REPRESSOR MNGR-RELATED"/>
    <property type="match status" value="1"/>
</dbReference>
<evidence type="ECO:0000259" key="5">
    <source>
        <dbReference type="PROSITE" id="PS50949"/>
    </source>
</evidence>
<evidence type="ECO:0000256" key="2">
    <source>
        <dbReference type="ARBA" id="ARBA00023125"/>
    </source>
</evidence>
<accession>A0A919R8I0</accession>
<dbReference type="SUPFAM" id="SSF46785">
    <property type="entry name" value="Winged helix' DNA-binding domain"/>
    <property type="match status" value="1"/>
</dbReference>
<dbReference type="InterPro" id="IPR036390">
    <property type="entry name" value="WH_DNA-bd_sf"/>
</dbReference>
<dbReference type="InterPro" id="IPR000524">
    <property type="entry name" value="Tscrpt_reg_HTH_GntR"/>
</dbReference>
<dbReference type="SMART" id="SM00866">
    <property type="entry name" value="UTRA"/>
    <property type="match status" value="1"/>
</dbReference>
<organism evidence="6 7">
    <name type="scientific">Sphaerisporangium rufum</name>
    <dbReference type="NCBI Taxonomy" id="1381558"/>
    <lineage>
        <taxon>Bacteria</taxon>
        <taxon>Bacillati</taxon>
        <taxon>Actinomycetota</taxon>
        <taxon>Actinomycetes</taxon>
        <taxon>Streptosporangiales</taxon>
        <taxon>Streptosporangiaceae</taxon>
        <taxon>Sphaerisporangium</taxon>
    </lineage>
</organism>
<comment type="caution">
    <text evidence="6">The sequence shown here is derived from an EMBL/GenBank/DDBJ whole genome shotgun (WGS) entry which is preliminary data.</text>
</comment>
<dbReference type="Proteomes" id="UP000655287">
    <property type="component" value="Unassembled WGS sequence"/>
</dbReference>
<gene>
    <name evidence="6" type="primary">dasR</name>
    <name evidence="6" type="ORF">Sru01_65880</name>
</gene>
<dbReference type="Gene3D" id="3.40.1410.10">
    <property type="entry name" value="Chorismate lyase-like"/>
    <property type="match status" value="1"/>
</dbReference>
<dbReference type="SUPFAM" id="SSF64288">
    <property type="entry name" value="Chorismate lyase-like"/>
    <property type="match status" value="1"/>
</dbReference>
<evidence type="ECO:0000256" key="1">
    <source>
        <dbReference type="ARBA" id="ARBA00023015"/>
    </source>
</evidence>
<keyword evidence="7" id="KW-1185">Reference proteome</keyword>
<dbReference type="RefSeq" id="WP_239137960.1">
    <property type="nucleotide sequence ID" value="NZ_BOOU01000102.1"/>
</dbReference>
<dbReference type="SMART" id="SM00345">
    <property type="entry name" value="HTH_GNTR"/>
    <property type="match status" value="1"/>
</dbReference>
<proteinExistence type="predicted"/>
<dbReference type="PRINTS" id="PR00035">
    <property type="entry name" value="HTHGNTR"/>
</dbReference>
<keyword evidence="1" id="KW-0805">Transcription regulation</keyword>
<dbReference type="EMBL" id="BOOU01000102">
    <property type="protein sequence ID" value="GII81606.1"/>
    <property type="molecule type" value="Genomic_DNA"/>
</dbReference>
<name>A0A919R8I0_9ACTN</name>
<dbReference type="InterPro" id="IPR011663">
    <property type="entry name" value="UTRA"/>
</dbReference>
<dbReference type="FunFam" id="1.10.10.10:FF:000095">
    <property type="entry name" value="GntR family transcriptional regulator"/>
    <property type="match status" value="1"/>
</dbReference>
<protein>
    <submittedName>
        <fullName evidence="6">HTH-type transcriptional repressor DasR</fullName>
    </submittedName>
</protein>
<evidence type="ECO:0000313" key="7">
    <source>
        <dbReference type="Proteomes" id="UP000655287"/>
    </source>
</evidence>
<dbReference type="PROSITE" id="PS50949">
    <property type="entry name" value="HTH_GNTR"/>
    <property type="match status" value="1"/>
</dbReference>